<organism evidence="1 2">
    <name type="scientific">Parageobacillus thermoglucosidasius</name>
    <name type="common">Geobacillus thermoglucosidasius</name>
    <dbReference type="NCBI Taxonomy" id="1426"/>
    <lineage>
        <taxon>Bacteria</taxon>
        <taxon>Bacillati</taxon>
        <taxon>Bacillota</taxon>
        <taxon>Bacilli</taxon>
        <taxon>Bacillales</taxon>
        <taxon>Anoxybacillaceae</taxon>
        <taxon>Parageobacillus</taxon>
    </lineage>
</organism>
<gene>
    <name evidence="1" type="ORF">BCV53_02080</name>
</gene>
<accession>A0AAN1D5L8</accession>
<protein>
    <submittedName>
        <fullName evidence="1">Uncharacterized protein</fullName>
    </submittedName>
</protein>
<evidence type="ECO:0000313" key="2">
    <source>
        <dbReference type="Proteomes" id="UP000093052"/>
    </source>
</evidence>
<dbReference type="AlphaFoldDB" id="A0AAN1D5L8"/>
<dbReference type="KEGG" id="ptl:AOT13_02065"/>
<dbReference type="Proteomes" id="UP000093052">
    <property type="component" value="Chromosome"/>
</dbReference>
<dbReference type="EMBL" id="CP016622">
    <property type="protein sequence ID" value="ANZ29010.1"/>
    <property type="molecule type" value="Genomic_DNA"/>
</dbReference>
<proteinExistence type="predicted"/>
<reference evidence="2" key="1">
    <citation type="journal article" date="2016" name="Genome Announc.">
        <title>Complete Genome Sequence of Geobacillus thermoglucosidasius NCIMB 11955, the Progenitor of a Bioethanol Production Strain.</title>
        <authorList>
            <person name="Sheng L."/>
            <person name="Zhang Y."/>
            <person name="Minton N.P."/>
        </authorList>
    </citation>
    <scope>NUCLEOTIDE SEQUENCE [LARGE SCALE GENOMIC DNA]</scope>
    <source>
        <strain evidence="2">NCIMB 11955</strain>
    </source>
</reference>
<name>A0AAN1D5L8_PARTM</name>
<sequence>MFSLNGILGSANAAENTDRVGGNIKVLENKTQPVLKKNLAAAKNNISVIIECNYKALNDSPNNAADIQANRRWTTKMASLY</sequence>
<keyword evidence="2" id="KW-1185">Reference proteome</keyword>
<evidence type="ECO:0000313" key="1">
    <source>
        <dbReference type="EMBL" id="ANZ29010.1"/>
    </source>
</evidence>